<dbReference type="RefSeq" id="WP_408636835.1">
    <property type="nucleotide sequence ID" value="NZ_CACRYJ010000035.1"/>
</dbReference>
<dbReference type="Gene3D" id="1.10.1660.10">
    <property type="match status" value="1"/>
</dbReference>
<feature type="domain" description="HTH merR-type" evidence="3">
    <location>
        <begin position="18"/>
        <end position="87"/>
    </location>
</feature>
<accession>A0A7M4DKG3</accession>
<dbReference type="InterPro" id="IPR009061">
    <property type="entry name" value="DNA-bd_dom_put_sf"/>
</dbReference>
<dbReference type="GO" id="GO:0003700">
    <property type="term" value="F:DNA-binding transcription factor activity"/>
    <property type="evidence" value="ECO:0007669"/>
    <property type="project" value="InterPro"/>
</dbReference>
<evidence type="ECO:0000313" key="4">
    <source>
        <dbReference type="EMBL" id="VZO37633.1"/>
    </source>
</evidence>
<keyword evidence="5" id="KW-1185">Reference proteome</keyword>
<dbReference type="EMBL" id="CACRYJ010000035">
    <property type="protein sequence ID" value="VZO37633.1"/>
    <property type="molecule type" value="Genomic_DNA"/>
</dbReference>
<dbReference type="SUPFAM" id="SSF46955">
    <property type="entry name" value="Putative DNA-binding domain"/>
    <property type="match status" value="1"/>
</dbReference>
<dbReference type="CDD" id="cd01104">
    <property type="entry name" value="HTH_MlrA-CarA"/>
    <property type="match status" value="1"/>
</dbReference>
<dbReference type="Proteomes" id="UP000419743">
    <property type="component" value="Unassembled WGS sequence"/>
</dbReference>
<keyword evidence="1" id="KW-0238">DNA-binding</keyword>
<protein>
    <submittedName>
        <fullName evidence="4">MerR family regulatory protein</fullName>
    </submittedName>
</protein>
<dbReference type="Pfam" id="PF13411">
    <property type="entry name" value="MerR_1"/>
    <property type="match status" value="1"/>
</dbReference>
<evidence type="ECO:0000256" key="1">
    <source>
        <dbReference type="ARBA" id="ARBA00023125"/>
    </source>
</evidence>
<gene>
    <name evidence="4" type="ORF">HALOF300_02626</name>
</gene>
<reference evidence="4 5" key="1">
    <citation type="submission" date="2019-11" db="EMBL/GenBank/DDBJ databases">
        <authorList>
            <person name="Criscuolo A."/>
        </authorList>
    </citation>
    <scope>NUCLEOTIDE SEQUENCE [LARGE SCALE GENOMIC DNA]</scope>
    <source>
        <strain evidence="4">CIP111667</strain>
    </source>
</reference>
<dbReference type="GO" id="GO:0003677">
    <property type="term" value="F:DNA binding"/>
    <property type="evidence" value="ECO:0007669"/>
    <property type="project" value="UniProtKB-KW"/>
</dbReference>
<organism evidence="4 5">
    <name type="scientific">Occultella aeris</name>
    <dbReference type="NCBI Taxonomy" id="2761496"/>
    <lineage>
        <taxon>Bacteria</taxon>
        <taxon>Bacillati</taxon>
        <taxon>Actinomycetota</taxon>
        <taxon>Actinomycetes</taxon>
        <taxon>Micrococcales</taxon>
        <taxon>Ruaniaceae</taxon>
        <taxon>Occultella</taxon>
    </lineage>
</organism>
<proteinExistence type="predicted"/>
<dbReference type="PANTHER" id="PTHR30204:SF97">
    <property type="entry name" value="MERR FAMILY REGULATORY PROTEIN"/>
    <property type="match status" value="1"/>
</dbReference>
<sequence length="333" mass="34982">MVAARSRTDARSADDGIRLTVAAVAARLGVAAPTLRTWDRRYGLGPSGHTAGSHRRYNASDISRLETMRRLTLEGMAPADAARLATRGGLSAVDSIGARDGNGPQGRRVSSDADRPPGSDLDDGPTIEIVDPLSLAAAAVESDEGRVRRLVRRAAFGTSILGAWRTLVLPALQLLAGRDHADRPGHDPEFVLRAAMLAAVREFGSTTSGSSGDVLILAETAMHVEAHVLAGELSHRGLPTRVVRPRARTVADAVAVVHQRGMRMVVLLGEPDGAGEVAADVTASGEHVFVIAHSRTTADLPDVHRARTLAGAVHEIESLLSEAPHTGKQAEDG</sequence>
<dbReference type="PROSITE" id="PS50937">
    <property type="entry name" value="HTH_MERR_2"/>
    <property type="match status" value="1"/>
</dbReference>
<evidence type="ECO:0000256" key="2">
    <source>
        <dbReference type="SAM" id="MobiDB-lite"/>
    </source>
</evidence>
<dbReference type="InterPro" id="IPR000551">
    <property type="entry name" value="MerR-type_HTH_dom"/>
</dbReference>
<evidence type="ECO:0000313" key="5">
    <source>
        <dbReference type="Proteomes" id="UP000419743"/>
    </source>
</evidence>
<evidence type="ECO:0000259" key="3">
    <source>
        <dbReference type="PROSITE" id="PS50937"/>
    </source>
</evidence>
<feature type="region of interest" description="Disordered" evidence="2">
    <location>
        <begin position="93"/>
        <end position="124"/>
    </location>
</feature>
<name>A0A7M4DKG3_9MICO</name>
<comment type="caution">
    <text evidence="4">The sequence shown here is derived from an EMBL/GenBank/DDBJ whole genome shotgun (WGS) entry which is preliminary data.</text>
</comment>
<dbReference type="AlphaFoldDB" id="A0A7M4DKG3"/>
<dbReference type="InterPro" id="IPR047057">
    <property type="entry name" value="MerR_fam"/>
</dbReference>
<dbReference type="PANTHER" id="PTHR30204">
    <property type="entry name" value="REDOX-CYCLING DRUG-SENSING TRANSCRIPTIONAL ACTIVATOR SOXR"/>
    <property type="match status" value="1"/>
</dbReference>
<dbReference type="SMART" id="SM00422">
    <property type="entry name" value="HTH_MERR"/>
    <property type="match status" value="1"/>
</dbReference>